<accession>A0ABR2SYG9</accession>
<comment type="caution">
    <text evidence="1">The sequence shown here is derived from an EMBL/GenBank/DDBJ whole genome shotgun (WGS) entry which is preliminary data.</text>
</comment>
<gene>
    <name evidence="1" type="ORF">V6N11_031708</name>
</gene>
<reference evidence="1 2" key="1">
    <citation type="journal article" date="2024" name="G3 (Bethesda)">
        <title>Genome assembly of Hibiscus sabdariffa L. provides insights into metabolisms of medicinal natural products.</title>
        <authorList>
            <person name="Kim T."/>
        </authorList>
    </citation>
    <scope>NUCLEOTIDE SEQUENCE [LARGE SCALE GENOMIC DNA]</scope>
    <source>
        <strain evidence="1">TK-2024</strain>
        <tissue evidence="1">Old leaves</tissue>
    </source>
</reference>
<dbReference type="EMBL" id="JBBPBN010000010">
    <property type="protein sequence ID" value="KAK9030280.1"/>
    <property type="molecule type" value="Genomic_DNA"/>
</dbReference>
<keyword evidence="2" id="KW-1185">Reference proteome</keyword>
<sequence length="178" mass="20039">MALKSLRYVGSIGGVKLSFVPWENWRYQVHAQVDKVISICSVVWNIWLTRNAVIFNSCCKLEGSILARSHRLVALSKSALTATSSARATANLPYTNQSHNMEEGWIRIYSDGARCLSNGYGSCRWVRNWIVRLNHIPRNLNNLPDSLVKISTVDSLDLIVFDDPLRSVLHILDVEAIS</sequence>
<dbReference type="Proteomes" id="UP001396334">
    <property type="component" value="Unassembled WGS sequence"/>
</dbReference>
<evidence type="ECO:0000313" key="2">
    <source>
        <dbReference type="Proteomes" id="UP001396334"/>
    </source>
</evidence>
<organism evidence="1 2">
    <name type="scientific">Hibiscus sabdariffa</name>
    <name type="common">roselle</name>
    <dbReference type="NCBI Taxonomy" id="183260"/>
    <lineage>
        <taxon>Eukaryota</taxon>
        <taxon>Viridiplantae</taxon>
        <taxon>Streptophyta</taxon>
        <taxon>Embryophyta</taxon>
        <taxon>Tracheophyta</taxon>
        <taxon>Spermatophyta</taxon>
        <taxon>Magnoliopsida</taxon>
        <taxon>eudicotyledons</taxon>
        <taxon>Gunneridae</taxon>
        <taxon>Pentapetalae</taxon>
        <taxon>rosids</taxon>
        <taxon>malvids</taxon>
        <taxon>Malvales</taxon>
        <taxon>Malvaceae</taxon>
        <taxon>Malvoideae</taxon>
        <taxon>Hibiscus</taxon>
    </lineage>
</organism>
<proteinExistence type="predicted"/>
<evidence type="ECO:0000313" key="1">
    <source>
        <dbReference type="EMBL" id="KAK9030280.1"/>
    </source>
</evidence>
<name>A0ABR2SYG9_9ROSI</name>
<protein>
    <submittedName>
        <fullName evidence="1">Uncharacterized protein</fullName>
    </submittedName>
</protein>